<keyword evidence="4" id="KW-1185">Reference proteome</keyword>
<proteinExistence type="predicted"/>
<evidence type="ECO:0000313" key="3">
    <source>
        <dbReference type="EMBL" id="MEE2000281.1"/>
    </source>
</evidence>
<name>A0ABU7J1A0_9GAMM</name>
<dbReference type="InterPro" id="IPR052048">
    <property type="entry name" value="ST_Response_Regulator"/>
</dbReference>
<dbReference type="PANTHER" id="PTHR43228:SF1">
    <property type="entry name" value="TWO-COMPONENT RESPONSE REGULATOR ARR22"/>
    <property type="match status" value="1"/>
</dbReference>
<evidence type="ECO:0000256" key="1">
    <source>
        <dbReference type="PROSITE-ProRule" id="PRU00169"/>
    </source>
</evidence>
<protein>
    <submittedName>
        <fullName evidence="3">Response regulator</fullName>
    </submittedName>
</protein>
<dbReference type="SMART" id="SM00448">
    <property type="entry name" value="REC"/>
    <property type="match status" value="1"/>
</dbReference>
<comment type="caution">
    <text evidence="3">The sequence shown here is derived from an EMBL/GenBank/DDBJ whole genome shotgun (WGS) entry which is preliminary data.</text>
</comment>
<reference evidence="3 4" key="1">
    <citation type="submission" date="2023-07" db="EMBL/GenBank/DDBJ databases">
        <title>Alkalimonas sp., MEB108 novel, alkaliphilic bacterium isolated from Lonar Lake, India.</title>
        <authorList>
            <person name="Joshi A."/>
            <person name="Thite S."/>
        </authorList>
    </citation>
    <scope>NUCLEOTIDE SEQUENCE [LARGE SCALE GENOMIC DNA]</scope>
    <source>
        <strain evidence="3 4">MEB108</strain>
    </source>
</reference>
<dbReference type="PANTHER" id="PTHR43228">
    <property type="entry name" value="TWO-COMPONENT RESPONSE REGULATOR"/>
    <property type="match status" value="1"/>
</dbReference>
<dbReference type="PROSITE" id="PS50110">
    <property type="entry name" value="RESPONSE_REGULATORY"/>
    <property type="match status" value="1"/>
</dbReference>
<dbReference type="Gene3D" id="3.40.50.2300">
    <property type="match status" value="1"/>
</dbReference>
<evidence type="ECO:0000259" key="2">
    <source>
        <dbReference type="PROSITE" id="PS50110"/>
    </source>
</evidence>
<feature type="domain" description="Response regulatory" evidence="2">
    <location>
        <begin position="3"/>
        <end position="117"/>
    </location>
</feature>
<dbReference type="EMBL" id="JAUHLI010000002">
    <property type="protein sequence ID" value="MEE2000281.1"/>
    <property type="molecule type" value="Genomic_DNA"/>
</dbReference>
<dbReference type="Proteomes" id="UP001336314">
    <property type="component" value="Unassembled WGS sequence"/>
</dbReference>
<dbReference type="Pfam" id="PF00072">
    <property type="entry name" value="Response_reg"/>
    <property type="match status" value="1"/>
</dbReference>
<dbReference type="CDD" id="cd00156">
    <property type="entry name" value="REC"/>
    <property type="match status" value="1"/>
</dbReference>
<dbReference type="RefSeq" id="WP_330127430.1">
    <property type="nucleotide sequence ID" value="NZ_JAUHLI010000002.1"/>
</dbReference>
<sequence length="124" mass="13598">MKNALIIDDNAVIREVLRQILMTMDFSQITDAPNGRLGLQHAIYDKVDVVFLDLELPDIHGISLLSQLKEACAAPVVVITSHSTRENLQQAIQAGAAGFITKPFFGQKIAEVLQKLRKKTASTA</sequence>
<feature type="modified residue" description="4-aspartylphosphate" evidence="1">
    <location>
        <position position="53"/>
    </location>
</feature>
<gene>
    <name evidence="3" type="ORF">QWY20_02360</name>
</gene>
<accession>A0ABU7J1A0</accession>
<dbReference type="InterPro" id="IPR011006">
    <property type="entry name" value="CheY-like_superfamily"/>
</dbReference>
<organism evidence="3 4">
    <name type="scientific">Alkalimonas cellulosilytica</name>
    <dbReference type="NCBI Taxonomy" id="3058395"/>
    <lineage>
        <taxon>Bacteria</taxon>
        <taxon>Pseudomonadati</taxon>
        <taxon>Pseudomonadota</taxon>
        <taxon>Gammaproteobacteria</taxon>
        <taxon>Alkalimonas</taxon>
    </lineage>
</organism>
<dbReference type="SUPFAM" id="SSF52172">
    <property type="entry name" value="CheY-like"/>
    <property type="match status" value="1"/>
</dbReference>
<dbReference type="InterPro" id="IPR001789">
    <property type="entry name" value="Sig_transdc_resp-reg_receiver"/>
</dbReference>
<keyword evidence="1" id="KW-0597">Phosphoprotein</keyword>
<evidence type="ECO:0000313" key="4">
    <source>
        <dbReference type="Proteomes" id="UP001336314"/>
    </source>
</evidence>